<reference evidence="1 2" key="1">
    <citation type="submission" date="2013-02" db="EMBL/GenBank/DDBJ databases">
        <authorList>
            <person name="Genoscope - CEA"/>
        </authorList>
    </citation>
    <scope>NUCLEOTIDE SEQUENCE [LARGE SCALE GENOMIC DNA]</scope>
    <source>
        <strain evidence="1 2">STM 2683</strain>
    </source>
</reference>
<proteinExistence type="predicted"/>
<gene>
    <name evidence="1" type="ORF">MESS2_690017</name>
</gene>
<keyword evidence="2" id="KW-1185">Reference proteome</keyword>
<dbReference type="AlphaFoldDB" id="M5EVI0"/>
<evidence type="ECO:0000313" key="2">
    <source>
        <dbReference type="Proteomes" id="UP000012062"/>
    </source>
</evidence>
<dbReference type="EMBL" id="CAUM01000138">
    <property type="protein sequence ID" value="CCV08015.1"/>
    <property type="molecule type" value="Genomic_DNA"/>
</dbReference>
<sequence>MIVPAVARGERRCQRRYRQGCVAARRGDRIQNQILSRGLPREGSYAIDLGMVLICANDPPPRRVFVSRDLRVNVAYRRL</sequence>
<dbReference type="Proteomes" id="UP000012062">
    <property type="component" value="Unassembled WGS sequence"/>
</dbReference>
<organism evidence="1 2">
    <name type="scientific">Mesorhizobium metallidurans STM 2683</name>
    <dbReference type="NCBI Taxonomy" id="1297569"/>
    <lineage>
        <taxon>Bacteria</taxon>
        <taxon>Pseudomonadati</taxon>
        <taxon>Pseudomonadota</taxon>
        <taxon>Alphaproteobacteria</taxon>
        <taxon>Hyphomicrobiales</taxon>
        <taxon>Phyllobacteriaceae</taxon>
        <taxon>Mesorhizobium</taxon>
    </lineage>
</organism>
<name>M5EVI0_9HYPH</name>
<evidence type="ECO:0000313" key="1">
    <source>
        <dbReference type="EMBL" id="CCV08015.1"/>
    </source>
</evidence>
<protein>
    <submittedName>
        <fullName evidence="1">Uncharacterized protein</fullName>
    </submittedName>
</protein>
<accession>M5EVI0</accession>
<comment type="caution">
    <text evidence="1">The sequence shown here is derived from an EMBL/GenBank/DDBJ whole genome shotgun (WGS) entry which is preliminary data.</text>
</comment>
<dbReference type="STRING" id="1297569.MESS2_690017"/>